<evidence type="ECO:0000256" key="3">
    <source>
        <dbReference type="SAM" id="SignalP"/>
    </source>
</evidence>
<dbReference type="EMBL" id="CACVKT020003764">
    <property type="protein sequence ID" value="CAC5385787.1"/>
    <property type="molecule type" value="Genomic_DNA"/>
</dbReference>
<reference evidence="4 5" key="1">
    <citation type="submission" date="2020-06" db="EMBL/GenBank/DDBJ databases">
        <authorList>
            <person name="Li R."/>
            <person name="Bekaert M."/>
        </authorList>
    </citation>
    <scope>NUCLEOTIDE SEQUENCE [LARGE SCALE GENOMIC DNA]</scope>
    <source>
        <strain evidence="5">wild</strain>
    </source>
</reference>
<feature type="transmembrane region" description="Helical" evidence="2">
    <location>
        <begin position="75"/>
        <end position="95"/>
    </location>
</feature>
<evidence type="ECO:0000256" key="2">
    <source>
        <dbReference type="SAM" id="Phobius"/>
    </source>
</evidence>
<evidence type="ECO:0000256" key="1">
    <source>
        <dbReference type="SAM" id="MobiDB-lite"/>
    </source>
</evidence>
<accession>A0A6J8BU07</accession>
<feature type="compositionally biased region" description="Acidic residues" evidence="1">
    <location>
        <begin position="151"/>
        <end position="167"/>
    </location>
</feature>
<dbReference type="Proteomes" id="UP000507470">
    <property type="component" value="Unassembled WGS sequence"/>
</dbReference>
<keyword evidence="2" id="KW-0472">Membrane</keyword>
<evidence type="ECO:0000313" key="4">
    <source>
        <dbReference type="EMBL" id="CAC5385787.1"/>
    </source>
</evidence>
<keyword evidence="2" id="KW-1133">Transmembrane helix</keyword>
<dbReference type="OrthoDB" id="6379279at2759"/>
<organism evidence="4 5">
    <name type="scientific">Mytilus coruscus</name>
    <name type="common">Sea mussel</name>
    <dbReference type="NCBI Taxonomy" id="42192"/>
    <lineage>
        <taxon>Eukaryota</taxon>
        <taxon>Metazoa</taxon>
        <taxon>Spiralia</taxon>
        <taxon>Lophotrochozoa</taxon>
        <taxon>Mollusca</taxon>
        <taxon>Bivalvia</taxon>
        <taxon>Autobranchia</taxon>
        <taxon>Pteriomorphia</taxon>
        <taxon>Mytilida</taxon>
        <taxon>Mytiloidea</taxon>
        <taxon>Mytilidae</taxon>
        <taxon>Mytilinae</taxon>
        <taxon>Mytilus</taxon>
    </lineage>
</organism>
<gene>
    <name evidence="4" type="ORF">MCOR_21289</name>
</gene>
<sequence length="206" mass="23767">MCRMDVVTVSFLKVFLVSFFEFTIDATECLKNDDIGWREGNIYSCNDQTKSECCEKDHKFTCCEPAKDTTLREQFQLWGVVAFFIMIIFIIYMYLKKDVEIFTRPTLKDSILSLVRANKRQSDEATTAERSNRKDSTTYTRMGIKNKPQLNEDEDSCWSDSQSDSDIEPVNSMSSTENDGSIHISYTEAASLNLRSKMDVKNKNRT</sequence>
<proteinExistence type="predicted"/>
<feature type="chain" id="PRO_5026920550" evidence="3">
    <location>
        <begin position="27"/>
        <end position="206"/>
    </location>
</feature>
<keyword evidence="2" id="KW-0812">Transmembrane</keyword>
<feature type="region of interest" description="Disordered" evidence="1">
    <location>
        <begin position="122"/>
        <end position="182"/>
    </location>
</feature>
<keyword evidence="5" id="KW-1185">Reference proteome</keyword>
<evidence type="ECO:0000313" key="5">
    <source>
        <dbReference type="Proteomes" id="UP000507470"/>
    </source>
</evidence>
<protein>
    <submittedName>
        <fullName evidence="4">Uncharacterized protein</fullName>
    </submittedName>
</protein>
<feature type="signal peptide" evidence="3">
    <location>
        <begin position="1"/>
        <end position="26"/>
    </location>
</feature>
<keyword evidence="3" id="KW-0732">Signal</keyword>
<name>A0A6J8BU07_MYTCO</name>
<dbReference type="AlphaFoldDB" id="A0A6J8BU07"/>